<protein>
    <submittedName>
        <fullName evidence="5">Alpha-(1,3)-fucosyltransferase FucT</fullName>
        <ecNumber evidence="5">2.4.1.152</ecNumber>
    </submittedName>
</protein>
<dbReference type="InterPro" id="IPR038577">
    <property type="entry name" value="GT10-like_C_sf"/>
</dbReference>
<organism evidence="5 6">
    <name type="scientific">Ascidiaceihabitans donghaensis</name>
    <dbReference type="NCBI Taxonomy" id="1510460"/>
    <lineage>
        <taxon>Bacteria</taxon>
        <taxon>Pseudomonadati</taxon>
        <taxon>Pseudomonadota</taxon>
        <taxon>Alphaproteobacteria</taxon>
        <taxon>Rhodobacterales</taxon>
        <taxon>Paracoccaceae</taxon>
        <taxon>Ascidiaceihabitans</taxon>
    </lineage>
</organism>
<sequence length="285" mass="32077">MRDPYIAVLPYGHQMGAHLSAMPLDALHWPLGMPERLEGTVADLEPYDHLLVFPKTSIHWKLNWGTRAKVSLMVVEPRVIHARHLAMLRLSYRRFYRVFTHDALTLKRLPNAYFLPAASTWVPDYAKVDLTKSARTSLIASARRDTAGHQLRHAVVDAVRAKGLDVDIMGRGYAPFNHKFEGHAPYRFSVVIENIQAGGYFTEKLIDSLLCESVPIYWGAPDVAQYFDNRGIIVCDSLDALVAAVEGADTAKYNAMRQPLLQAKKQAIALRDYRILAAQNLQQDA</sequence>
<evidence type="ECO:0000256" key="2">
    <source>
        <dbReference type="ARBA" id="ARBA00022676"/>
    </source>
</evidence>
<proteinExistence type="inferred from homology"/>
<keyword evidence="2 5" id="KW-0328">Glycosyltransferase</keyword>
<dbReference type="InterPro" id="IPR055270">
    <property type="entry name" value="Glyco_tran_10_C"/>
</dbReference>
<reference evidence="5 6" key="1">
    <citation type="submission" date="2018-03" db="EMBL/GenBank/DDBJ databases">
        <authorList>
            <person name="Keele B.F."/>
        </authorList>
    </citation>
    <scope>NUCLEOTIDE SEQUENCE [LARGE SCALE GENOMIC DNA]</scope>
    <source>
        <strain evidence="5 6">CECT 8599</strain>
    </source>
</reference>
<evidence type="ECO:0000313" key="6">
    <source>
        <dbReference type="Proteomes" id="UP000244880"/>
    </source>
</evidence>
<dbReference type="Gene3D" id="3.40.50.11660">
    <property type="entry name" value="Glycosyl transferase family 10, C-terminal domain"/>
    <property type="match status" value="1"/>
</dbReference>
<dbReference type="AlphaFoldDB" id="A0A2R8BAP6"/>
<dbReference type="Proteomes" id="UP000244880">
    <property type="component" value="Unassembled WGS sequence"/>
</dbReference>
<keyword evidence="6" id="KW-1185">Reference proteome</keyword>
<dbReference type="SUPFAM" id="SSF53756">
    <property type="entry name" value="UDP-Glycosyltransferase/glycogen phosphorylase"/>
    <property type="match status" value="1"/>
</dbReference>
<dbReference type="EMBL" id="OMOR01000001">
    <property type="protein sequence ID" value="SPH20143.1"/>
    <property type="molecule type" value="Genomic_DNA"/>
</dbReference>
<dbReference type="EC" id="2.4.1.152" evidence="5"/>
<dbReference type="GO" id="GO:0016020">
    <property type="term" value="C:membrane"/>
    <property type="evidence" value="ECO:0007669"/>
    <property type="project" value="InterPro"/>
</dbReference>
<keyword evidence="3 5" id="KW-0808">Transferase</keyword>
<dbReference type="PANTHER" id="PTHR11929">
    <property type="entry name" value="ALPHA- 1,3 -FUCOSYLTRANSFERASE"/>
    <property type="match status" value="1"/>
</dbReference>
<dbReference type="RefSeq" id="WP_108827401.1">
    <property type="nucleotide sequence ID" value="NZ_OMOR01000001.1"/>
</dbReference>
<dbReference type="GO" id="GO:0017083">
    <property type="term" value="F:4-galactosyl-N-acetylglucosaminide 3-alpha-L-fucosyltransferase activity"/>
    <property type="evidence" value="ECO:0007669"/>
    <property type="project" value="UniProtKB-EC"/>
</dbReference>
<feature type="domain" description="Fucosyltransferase C-terminal" evidence="4">
    <location>
        <begin position="135"/>
        <end position="228"/>
    </location>
</feature>
<gene>
    <name evidence="5" type="primary">fucT</name>
    <name evidence="5" type="ORF">ASD8599_00881</name>
</gene>
<dbReference type="Pfam" id="PF00852">
    <property type="entry name" value="Glyco_transf_10"/>
    <property type="match status" value="1"/>
</dbReference>
<evidence type="ECO:0000256" key="3">
    <source>
        <dbReference type="ARBA" id="ARBA00022679"/>
    </source>
</evidence>
<evidence type="ECO:0000256" key="1">
    <source>
        <dbReference type="ARBA" id="ARBA00008919"/>
    </source>
</evidence>
<dbReference type="PANTHER" id="PTHR11929:SF194">
    <property type="entry name" value="ALPHA-(1,3)-FUCOSYLTRANSFERASE 10"/>
    <property type="match status" value="1"/>
</dbReference>
<name>A0A2R8BAP6_9RHOB</name>
<dbReference type="OrthoDB" id="9791032at2"/>
<evidence type="ECO:0000313" key="5">
    <source>
        <dbReference type="EMBL" id="SPH20143.1"/>
    </source>
</evidence>
<dbReference type="InterPro" id="IPR001503">
    <property type="entry name" value="Glyco_trans_10"/>
</dbReference>
<comment type="similarity">
    <text evidence="1">Belongs to the glycosyltransferase 10 family.</text>
</comment>
<evidence type="ECO:0000259" key="4">
    <source>
        <dbReference type="Pfam" id="PF00852"/>
    </source>
</evidence>
<accession>A0A2R8BAP6</accession>